<accession>A0ABZ2LL50</accession>
<comment type="similarity">
    <text evidence="1">Belongs to the leucine-binding protein family.</text>
</comment>
<dbReference type="InterPro" id="IPR028081">
    <property type="entry name" value="Leu-bd"/>
</dbReference>
<dbReference type="RefSeq" id="WP_394820740.1">
    <property type="nucleotide sequence ID" value="NZ_CP089984.1"/>
</dbReference>
<evidence type="ECO:0000256" key="1">
    <source>
        <dbReference type="ARBA" id="ARBA00010062"/>
    </source>
</evidence>
<keyword evidence="2" id="KW-0732">Signal</keyword>
<organism evidence="4 5">
    <name type="scientific">Pendulispora albinea</name>
    <dbReference type="NCBI Taxonomy" id="2741071"/>
    <lineage>
        <taxon>Bacteria</taxon>
        <taxon>Pseudomonadati</taxon>
        <taxon>Myxococcota</taxon>
        <taxon>Myxococcia</taxon>
        <taxon>Myxococcales</taxon>
        <taxon>Sorangiineae</taxon>
        <taxon>Pendulisporaceae</taxon>
        <taxon>Pendulispora</taxon>
    </lineage>
</organism>
<dbReference type="Gene3D" id="3.40.50.2300">
    <property type="match status" value="2"/>
</dbReference>
<reference evidence="4 5" key="1">
    <citation type="submission" date="2021-12" db="EMBL/GenBank/DDBJ databases">
        <title>Discovery of the Pendulisporaceae a myxobacterial family with distinct sporulation behavior and unique specialized metabolism.</title>
        <authorList>
            <person name="Garcia R."/>
            <person name="Popoff A."/>
            <person name="Bader C.D."/>
            <person name="Loehr J."/>
            <person name="Walesch S."/>
            <person name="Walt C."/>
            <person name="Boldt J."/>
            <person name="Bunk B."/>
            <person name="Haeckl F.J.F.P.J."/>
            <person name="Gunesch A.P."/>
            <person name="Birkelbach J."/>
            <person name="Nuebel U."/>
            <person name="Pietschmann T."/>
            <person name="Bach T."/>
            <person name="Mueller R."/>
        </authorList>
    </citation>
    <scope>NUCLEOTIDE SEQUENCE [LARGE SCALE GENOMIC DNA]</scope>
    <source>
        <strain evidence="4 5">MSr11954</strain>
    </source>
</reference>
<keyword evidence="5" id="KW-1185">Reference proteome</keyword>
<evidence type="ECO:0000313" key="4">
    <source>
        <dbReference type="EMBL" id="WXB11125.1"/>
    </source>
</evidence>
<dbReference type="InterPro" id="IPR028082">
    <property type="entry name" value="Peripla_BP_I"/>
</dbReference>
<dbReference type="SUPFAM" id="SSF53822">
    <property type="entry name" value="Periplasmic binding protein-like I"/>
    <property type="match status" value="1"/>
</dbReference>
<feature type="domain" description="Leucine-binding protein" evidence="3">
    <location>
        <begin position="59"/>
        <end position="254"/>
    </location>
</feature>
<gene>
    <name evidence="4" type="ORF">LZC94_24980</name>
</gene>
<dbReference type="Pfam" id="PF13458">
    <property type="entry name" value="Peripla_BP_6"/>
    <property type="match status" value="1"/>
</dbReference>
<protein>
    <submittedName>
        <fullName evidence="4">ABC transporter substrate-binding protein</fullName>
    </submittedName>
</protein>
<evidence type="ECO:0000256" key="2">
    <source>
        <dbReference type="ARBA" id="ARBA00022729"/>
    </source>
</evidence>
<evidence type="ECO:0000259" key="3">
    <source>
        <dbReference type="Pfam" id="PF13458"/>
    </source>
</evidence>
<proteinExistence type="inferred from homology"/>
<evidence type="ECO:0000313" key="5">
    <source>
        <dbReference type="Proteomes" id="UP001370348"/>
    </source>
</evidence>
<dbReference type="Proteomes" id="UP001370348">
    <property type="component" value="Chromosome"/>
</dbReference>
<sequence>MGVVSACSLVVDSSKDQCDSDAQCVAKGQGFASTVCTNHMCLPKKAPVGKCEGSLKVKGIMTLTGPTSEVGVPYALGIKDYFNEINANGGIKGAAQGNADGCKIEYEEKNDEYVPANAVGFWEAWAKDSSWKDVVQVMTWGSDTTIQLAPKATEHRKPTISASYSGILASPLPANAKANVPEVGSNFNESSLSQEFKSEGYPYSFFAGTDYSTSIRTAMFHAKSLGAKRVGFFYCFNAAYCRGPIPAGRSYARDPAININIGRDLETPLTSDEATYDSIVYDYFKKELDYKKTHPDYDPVDWIWVGNTQRTAAFIAKSAEKAYQALRTYNPPMAAQVQIMINVYGFDEGLYPQCRGACVGNVHGVLPFLAYGDRSRGSSEMQKVVDLHNKWRAAEGDGDAGAGINTKSAKYVQGYISAMMFRLAVERLVGEGKVVTAEALKNAYESFSPSGMNTSGLSAALTFSPQDHRPQSSVAIYKIDSDGNLVFEADRNIARQDEWRGW</sequence>
<name>A0ABZ2LL50_9BACT</name>
<dbReference type="EMBL" id="CP089984">
    <property type="protein sequence ID" value="WXB11125.1"/>
    <property type="molecule type" value="Genomic_DNA"/>
</dbReference>